<feature type="domain" description="DNA replication complex GINS protein PSF2 N-terminal" evidence="7">
    <location>
        <begin position="10"/>
        <end position="67"/>
    </location>
</feature>
<dbReference type="GO" id="GO:0071162">
    <property type="term" value="C:CMG complex"/>
    <property type="evidence" value="ECO:0007669"/>
    <property type="project" value="UniProtKB-ARBA"/>
</dbReference>
<evidence type="ECO:0000256" key="2">
    <source>
        <dbReference type="ARBA" id="ARBA00010565"/>
    </source>
</evidence>
<evidence type="ECO:0000259" key="6">
    <source>
        <dbReference type="Pfam" id="PF05916"/>
    </source>
</evidence>
<dbReference type="OrthoDB" id="1938138at2759"/>
<comment type="subcellular location">
    <subcellularLocation>
        <location evidence="1">Nucleus</location>
    </subcellularLocation>
</comment>
<dbReference type="PANTHER" id="PTHR12772">
    <property type="entry name" value="DNA REPLICATION COMPLEX GINS PROTEIN PSF2"/>
    <property type="match status" value="1"/>
</dbReference>
<dbReference type="InterPro" id="IPR007257">
    <property type="entry name" value="GINS_Psf2"/>
</dbReference>
<dbReference type="CDD" id="cd21694">
    <property type="entry name" value="GINS_B_Psf2"/>
    <property type="match status" value="1"/>
</dbReference>
<dbReference type="Proteomes" id="UP000677228">
    <property type="component" value="Unassembled WGS sequence"/>
</dbReference>
<dbReference type="InterPro" id="IPR056784">
    <property type="entry name" value="PSF2_N"/>
</dbReference>
<dbReference type="GO" id="GO:0006260">
    <property type="term" value="P:DNA replication"/>
    <property type="evidence" value="ECO:0007669"/>
    <property type="project" value="UniProtKB-KW"/>
</dbReference>
<keyword evidence="4" id="KW-0539">Nucleus</keyword>
<dbReference type="Proteomes" id="UP000681722">
    <property type="component" value="Unassembled WGS sequence"/>
</dbReference>
<proteinExistence type="inferred from homology"/>
<comment type="caution">
    <text evidence="9">The sequence shown here is derived from an EMBL/GenBank/DDBJ whole genome shotgun (WGS) entry which is preliminary data.</text>
</comment>
<keyword evidence="12" id="KW-1185">Reference proteome</keyword>
<dbReference type="Pfam" id="PF25005">
    <property type="entry name" value="PSF2_N"/>
    <property type="match status" value="1"/>
</dbReference>
<dbReference type="EMBL" id="CAJOBA010000652">
    <property type="protein sequence ID" value="CAF3547517.1"/>
    <property type="molecule type" value="Genomic_DNA"/>
</dbReference>
<dbReference type="PANTHER" id="PTHR12772:SF0">
    <property type="entry name" value="DNA REPLICATION COMPLEX GINS PROTEIN PSF2"/>
    <property type="match status" value="1"/>
</dbReference>
<dbReference type="EMBL" id="CAJNOK010000652">
    <property type="protein sequence ID" value="CAF0767066.1"/>
    <property type="molecule type" value="Genomic_DNA"/>
</dbReference>
<dbReference type="Proteomes" id="UP000663829">
    <property type="component" value="Unassembled WGS sequence"/>
</dbReference>
<dbReference type="EMBL" id="CAJOBC010001893">
    <property type="protein sequence ID" value="CAF3704490.1"/>
    <property type="molecule type" value="Genomic_DNA"/>
</dbReference>
<evidence type="ECO:0000256" key="3">
    <source>
        <dbReference type="ARBA" id="ARBA00022705"/>
    </source>
</evidence>
<dbReference type="GO" id="GO:0000811">
    <property type="term" value="C:GINS complex"/>
    <property type="evidence" value="ECO:0007669"/>
    <property type="project" value="TreeGrafter"/>
</dbReference>
<protein>
    <recommendedName>
        <fullName evidence="5">GINS complex subunit 2</fullName>
    </recommendedName>
</protein>
<gene>
    <name evidence="9" type="ORF">GPM918_LOCUS9913</name>
    <name evidence="8" type="ORF">OVA965_LOCUS2875</name>
    <name evidence="11" type="ORF">SRO942_LOCUS9914</name>
    <name evidence="10" type="ORF">TMI583_LOCUS2874</name>
</gene>
<dbReference type="EMBL" id="CAJNOQ010001893">
    <property type="protein sequence ID" value="CAF0925864.1"/>
    <property type="molecule type" value="Genomic_DNA"/>
</dbReference>
<dbReference type="InterPro" id="IPR036224">
    <property type="entry name" value="GINS_bundle-like_dom_sf"/>
</dbReference>
<reference evidence="9" key="1">
    <citation type="submission" date="2021-02" db="EMBL/GenBank/DDBJ databases">
        <authorList>
            <person name="Nowell W R."/>
        </authorList>
    </citation>
    <scope>NUCLEOTIDE SEQUENCE</scope>
</reference>
<sequence>MCKSLFIMDIEEVQYLSENEYVSIVPNFSHPVIHLIKGSVGPFQPTTPLNVPLWMAIHLKESHRCRFICPEWLTYDTISTLLKAEQQNEHFTPMPNRFIFILSQTIMSVALEDIPNGDNIRLIMKDLWDLRLAKLRTSIDSLIKSGALYAKVTHLTTVEICLIRNFLKMALKQIYQLQQVIPDE</sequence>
<dbReference type="FunFam" id="1.20.58.1020:FF:000001">
    <property type="entry name" value="DNA replication complex GINS protein PSF2"/>
    <property type="match status" value="1"/>
</dbReference>
<dbReference type="GO" id="GO:0000727">
    <property type="term" value="P:double-strand break repair via break-induced replication"/>
    <property type="evidence" value="ECO:0007669"/>
    <property type="project" value="TreeGrafter"/>
</dbReference>
<name>A0A814BBK0_9BILA</name>
<dbReference type="Proteomes" id="UP000682733">
    <property type="component" value="Unassembled WGS sequence"/>
</dbReference>
<dbReference type="FunFam" id="3.40.5.50:FF:000001">
    <property type="entry name" value="DNA replication complex GINS protein PSF2"/>
    <property type="match status" value="1"/>
</dbReference>
<evidence type="ECO:0000313" key="10">
    <source>
        <dbReference type="EMBL" id="CAF3547517.1"/>
    </source>
</evidence>
<evidence type="ECO:0000256" key="1">
    <source>
        <dbReference type="ARBA" id="ARBA00004123"/>
    </source>
</evidence>
<dbReference type="SUPFAM" id="SSF158573">
    <property type="entry name" value="GINS helical bundle-like"/>
    <property type="match status" value="1"/>
</dbReference>
<evidence type="ECO:0000256" key="4">
    <source>
        <dbReference type="ARBA" id="ARBA00023242"/>
    </source>
</evidence>
<dbReference type="Gene3D" id="3.40.5.50">
    <property type="match status" value="1"/>
</dbReference>
<dbReference type="InterPro" id="IPR021151">
    <property type="entry name" value="GINS_A"/>
</dbReference>
<dbReference type="CDD" id="cd11712">
    <property type="entry name" value="GINS_A_psf2"/>
    <property type="match status" value="1"/>
</dbReference>
<evidence type="ECO:0000313" key="9">
    <source>
        <dbReference type="EMBL" id="CAF0925864.1"/>
    </source>
</evidence>
<accession>A0A814BBK0</accession>
<dbReference type="SUPFAM" id="SSF160059">
    <property type="entry name" value="PriA/YqbF domain"/>
    <property type="match status" value="1"/>
</dbReference>
<evidence type="ECO:0000313" key="12">
    <source>
        <dbReference type="Proteomes" id="UP000663829"/>
    </source>
</evidence>
<evidence type="ECO:0000256" key="5">
    <source>
        <dbReference type="ARBA" id="ARBA00030871"/>
    </source>
</evidence>
<organism evidence="9 12">
    <name type="scientific">Didymodactylos carnosus</name>
    <dbReference type="NCBI Taxonomy" id="1234261"/>
    <lineage>
        <taxon>Eukaryota</taxon>
        <taxon>Metazoa</taxon>
        <taxon>Spiralia</taxon>
        <taxon>Gnathifera</taxon>
        <taxon>Rotifera</taxon>
        <taxon>Eurotatoria</taxon>
        <taxon>Bdelloidea</taxon>
        <taxon>Philodinida</taxon>
        <taxon>Philodinidae</taxon>
        <taxon>Didymodactylos</taxon>
    </lineage>
</organism>
<dbReference type="AlphaFoldDB" id="A0A814BBK0"/>
<feature type="domain" description="GINS subunit" evidence="6">
    <location>
        <begin position="72"/>
        <end position="171"/>
    </location>
</feature>
<evidence type="ECO:0000313" key="11">
    <source>
        <dbReference type="EMBL" id="CAF3704490.1"/>
    </source>
</evidence>
<comment type="similarity">
    <text evidence="2">Belongs to the GINS2/PSF2 family.</text>
</comment>
<evidence type="ECO:0000313" key="8">
    <source>
        <dbReference type="EMBL" id="CAF0767066.1"/>
    </source>
</evidence>
<dbReference type="Pfam" id="PF05916">
    <property type="entry name" value="Sld5"/>
    <property type="match status" value="1"/>
</dbReference>
<keyword evidence="3" id="KW-0235">DNA replication</keyword>
<evidence type="ECO:0000259" key="7">
    <source>
        <dbReference type="Pfam" id="PF25005"/>
    </source>
</evidence>
<dbReference type="Gene3D" id="1.20.58.1020">
    <property type="match status" value="1"/>
</dbReference>